<dbReference type="Proteomes" id="UP000192907">
    <property type="component" value="Unassembled WGS sequence"/>
</dbReference>
<dbReference type="AlphaFoldDB" id="A0A1Y6BR04"/>
<evidence type="ECO:0000313" key="2">
    <source>
        <dbReference type="Proteomes" id="UP000192907"/>
    </source>
</evidence>
<gene>
    <name evidence="1" type="ORF">SAMN06296036_107209</name>
</gene>
<keyword evidence="2" id="KW-1185">Reference proteome</keyword>
<sequence length="60" mass="7167">MVHPIYIRLAEMIRQVDRLILLQTNIHEAEDLRRHRLYLEEKASAYLADDKGENPPQVHF</sequence>
<protein>
    <submittedName>
        <fullName evidence="1">Uncharacterized protein</fullName>
    </submittedName>
</protein>
<proteinExistence type="predicted"/>
<organism evidence="1 2">
    <name type="scientific">Pseudobacteriovorax antillogorgiicola</name>
    <dbReference type="NCBI Taxonomy" id="1513793"/>
    <lineage>
        <taxon>Bacteria</taxon>
        <taxon>Pseudomonadati</taxon>
        <taxon>Bdellovibrionota</taxon>
        <taxon>Oligoflexia</taxon>
        <taxon>Oligoflexales</taxon>
        <taxon>Pseudobacteriovoracaceae</taxon>
        <taxon>Pseudobacteriovorax</taxon>
    </lineage>
</organism>
<accession>A0A1Y6BR04</accession>
<reference evidence="2" key="1">
    <citation type="submission" date="2017-04" db="EMBL/GenBank/DDBJ databases">
        <authorList>
            <person name="Varghese N."/>
            <person name="Submissions S."/>
        </authorList>
    </citation>
    <scope>NUCLEOTIDE SEQUENCE [LARGE SCALE GENOMIC DNA]</scope>
    <source>
        <strain evidence="2">RKEM611</strain>
    </source>
</reference>
<dbReference type="EMBL" id="FWZT01000007">
    <property type="protein sequence ID" value="SMF22567.1"/>
    <property type="molecule type" value="Genomic_DNA"/>
</dbReference>
<name>A0A1Y6BR04_9BACT</name>
<dbReference type="STRING" id="1513793.SAMN06296036_107209"/>
<dbReference type="RefSeq" id="WP_132318261.1">
    <property type="nucleotide sequence ID" value="NZ_FWZT01000007.1"/>
</dbReference>
<evidence type="ECO:0000313" key="1">
    <source>
        <dbReference type="EMBL" id="SMF22567.1"/>
    </source>
</evidence>